<feature type="transmembrane region" description="Helical" evidence="2">
    <location>
        <begin position="69"/>
        <end position="90"/>
    </location>
</feature>
<proteinExistence type="predicted"/>
<dbReference type="Pfam" id="PF10096">
    <property type="entry name" value="DUF2334"/>
    <property type="match status" value="1"/>
</dbReference>
<feature type="region of interest" description="Disordered" evidence="1">
    <location>
        <begin position="21"/>
        <end position="44"/>
    </location>
</feature>
<dbReference type="GeneID" id="67177444"/>
<feature type="compositionally biased region" description="Low complexity" evidence="1">
    <location>
        <begin position="103"/>
        <end position="129"/>
    </location>
</feature>
<gene>
    <name evidence="3" type="ORF">K6T50_04840</name>
</gene>
<keyword evidence="4" id="KW-1185">Reference proteome</keyword>
<dbReference type="CDD" id="cd10585">
    <property type="entry name" value="CE4_SF"/>
    <property type="match status" value="1"/>
</dbReference>
<dbReference type="EMBL" id="CP081958">
    <property type="protein sequence ID" value="QZP38472.1"/>
    <property type="molecule type" value="Genomic_DNA"/>
</dbReference>
<name>A0A8T8WF12_9EURY</name>
<evidence type="ECO:0000256" key="1">
    <source>
        <dbReference type="SAM" id="MobiDB-lite"/>
    </source>
</evidence>
<dbReference type="Gene3D" id="3.20.20.370">
    <property type="entry name" value="Glycoside hydrolase/deacetylase"/>
    <property type="match status" value="1"/>
</dbReference>
<dbReference type="RefSeq" id="WP_222608272.1">
    <property type="nucleotide sequence ID" value="NZ_CP081958.1"/>
</dbReference>
<keyword evidence="2" id="KW-0472">Membrane</keyword>
<keyword evidence="2" id="KW-1133">Transmembrane helix</keyword>
<dbReference type="Proteomes" id="UP000826254">
    <property type="component" value="Chromosome"/>
</dbReference>
<evidence type="ECO:0000313" key="3">
    <source>
        <dbReference type="EMBL" id="QZP38472.1"/>
    </source>
</evidence>
<dbReference type="AlphaFoldDB" id="A0A8T8WF12"/>
<evidence type="ECO:0000256" key="2">
    <source>
        <dbReference type="SAM" id="Phobius"/>
    </source>
</evidence>
<feature type="region of interest" description="Disordered" evidence="1">
    <location>
        <begin position="101"/>
        <end position="144"/>
    </location>
</feature>
<dbReference type="KEGG" id="hmp:K6T50_04840"/>
<accession>A0A8T8WF12</accession>
<organism evidence="3 4">
    <name type="scientific">Halobaculum magnesiiphilum</name>
    <dbReference type="NCBI Taxonomy" id="1017351"/>
    <lineage>
        <taxon>Archaea</taxon>
        <taxon>Methanobacteriati</taxon>
        <taxon>Methanobacteriota</taxon>
        <taxon>Stenosarchaea group</taxon>
        <taxon>Halobacteria</taxon>
        <taxon>Halobacteriales</taxon>
        <taxon>Haloferacaceae</taxon>
        <taxon>Halobaculum</taxon>
    </lineage>
</organism>
<dbReference type="SUPFAM" id="SSF88713">
    <property type="entry name" value="Glycoside hydrolase/deacetylase"/>
    <property type="match status" value="1"/>
</dbReference>
<evidence type="ECO:0000313" key="4">
    <source>
        <dbReference type="Proteomes" id="UP000826254"/>
    </source>
</evidence>
<dbReference type="InterPro" id="IPR018763">
    <property type="entry name" value="DUF2334"/>
</dbReference>
<sequence>MVRVGSITECVGCGYRVDTPLASDGRGGEHGPGGDEPGGGVDRAVTRPSLRSLVSDGGRGSATVWRRTAAVALALVVVAATVTTALAVGIGGDLRIGAGGAAGPAAGASLDGPATAPDGTPGATAPGVTSTVPDGPATATPDPEWREYRTIVVFRNDDPQPGYRPEAMRALDRVFVEEDVPVTNAVIPAVGSAEVDPDGRFCRYLRERASEHPDLFEFATHGYTHERASHFHGGSEFGDRPAAEQRRRIDRGTAALTACVGERPRTFVAPMNTYDRTTTRALADANYTVVSGSTWFTRAYYDREGAFRAGGLTHVPSTEAFIAEWSATGAANESGRETEARLRASFDATHRSDNASVYVQMLHYQHFTTSERRATLRGFIDHVQSTPGVRFMTLGDLGAGLESGAVVRTDDGWRVNDAAVPNAPERGDGSSDRGWVPEGGTDSGVGPSEELVGPAAATAVRVPRAVARGGDS</sequence>
<dbReference type="InterPro" id="IPR011330">
    <property type="entry name" value="Glyco_hydro/deAcase_b/a-brl"/>
</dbReference>
<feature type="region of interest" description="Disordered" evidence="1">
    <location>
        <begin position="418"/>
        <end position="451"/>
    </location>
</feature>
<protein>
    <submittedName>
        <fullName evidence="3">DUF2334 domain-containing protein</fullName>
    </submittedName>
</protein>
<keyword evidence="2" id="KW-0812">Transmembrane</keyword>
<reference evidence="3 4" key="1">
    <citation type="journal article" date="2021" name="Int. J. Syst. Evol. Microbiol.">
        <title>Halobaculum halophilum sp. nov. and Halobaculum salinum sp. nov., isolated from salt lake and saline soil.</title>
        <authorList>
            <person name="Cui H.L."/>
            <person name="Shi X.W."/>
            <person name="Yin X.M."/>
            <person name="Yang X.Y."/>
            <person name="Hou J."/>
            <person name="Zhu L."/>
        </authorList>
    </citation>
    <scope>NUCLEOTIDE SEQUENCE [LARGE SCALE GENOMIC DNA]</scope>
    <source>
        <strain evidence="3 4">NBRC 109044</strain>
    </source>
</reference>
<dbReference type="GO" id="GO:0005975">
    <property type="term" value="P:carbohydrate metabolic process"/>
    <property type="evidence" value="ECO:0007669"/>
    <property type="project" value="InterPro"/>
</dbReference>